<name>A0A0E9Q0Y0_ANGAN</name>
<sequence>MIACVAGAADFPFTIGDFLGLSGVVAVSAKDQILGSGQEPRYSQRVRVNGRGVQFNCSTFGVPLNSKVWW</sequence>
<proteinExistence type="predicted"/>
<reference evidence="1" key="2">
    <citation type="journal article" date="2015" name="Fish Shellfish Immunol.">
        <title>Early steps in the European eel (Anguilla anguilla)-Vibrio vulnificus interaction in the gills: Role of the RtxA13 toxin.</title>
        <authorList>
            <person name="Callol A."/>
            <person name="Pajuelo D."/>
            <person name="Ebbesson L."/>
            <person name="Teles M."/>
            <person name="MacKenzie S."/>
            <person name="Amaro C."/>
        </authorList>
    </citation>
    <scope>NUCLEOTIDE SEQUENCE</scope>
</reference>
<dbReference type="EMBL" id="GBXM01098395">
    <property type="protein sequence ID" value="JAH10182.1"/>
    <property type="molecule type" value="Transcribed_RNA"/>
</dbReference>
<dbReference type="AlphaFoldDB" id="A0A0E9Q0Y0"/>
<protein>
    <submittedName>
        <fullName evidence="1">Uncharacterized protein</fullName>
    </submittedName>
</protein>
<accession>A0A0E9Q0Y0</accession>
<reference evidence="1" key="1">
    <citation type="submission" date="2014-11" db="EMBL/GenBank/DDBJ databases">
        <authorList>
            <person name="Amaro Gonzalez C."/>
        </authorList>
    </citation>
    <scope>NUCLEOTIDE SEQUENCE</scope>
</reference>
<organism evidence="1">
    <name type="scientific">Anguilla anguilla</name>
    <name type="common">European freshwater eel</name>
    <name type="synonym">Muraena anguilla</name>
    <dbReference type="NCBI Taxonomy" id="7936"/>
    <lineage>
        <taxon>Eukaryota</taxon>
        <taxon>Metazoa</taxon>
        <taxon>Chordata</taxon>
        <taxon>Craniata</taxon>
        <taxon>Vertebrata</taxon>
        <taxon>Euteleostomi</taxon>
        <taxon>Actinopterygii</taxon>
        <taxon>Neopterygii</taxon>
        <taxon>Teleostei</taxon>
        <taxon>Anguilliformes</taxon>
        <taxon>Anguillidae</taxon>
        <taxon>Anguilla</taxon>
    </lineage>
</organism>
<evidence type="ECO:0000313" key="1">
    <source>
        <dbReference type="EMBL" id="JAH10182.1"/>
    </source>
</evidence>